<proteinExistence type="predicted"/>
<dbReference type="EMBL" id="FRCA01000003">
    <property type="protein sequence ID" value="SHL86110.1"/>
    <property type="molecule type" value="Genomic_DNA"/>
</dbReference>
<keyword evidence="2" id="KW-0012">Acyltransferase</keyword>
<organism evidence="5 6">
    <name type="scientific">Halomonas cupida</name>
    <dbReference type="NCBI Taxonomy" id="44933"/>
    <lineage>
        <taxon>Bacteria</taxon>
        <taxon>Pseudomonadati</taxon>
        <taxon>Pseudomonadota</taxon>
        <taxon>Gammaproteobacteria</taxon>
        <taxon>Oceanospirillales</taxon>
        <taxon>Halomonadaceae</taxon>
        <taxon>Halomonas</taxon>
    </lineage>
</organism>
<sequence length="173" mass="19025">MIRIRPTRTGDIALLPSIEVSAGQAFRTIPELAWIADDDVLSEAQHQQLLRVGYCWVATDDGDQPVGFLAARPCATALHIEELAVAGDRQGQGIGRALMQHVMEEARREAFAQLSLTTFRDVAWNAPFYAGLGFRTLDDSDMPELLAAILDQEAAHGFPPRSRCAMVLPLINR</sequence>
<evidence type="ECO:0000256" key="2">
    <source>
        <dbReference type="ARBA" id="ARBA00023315"/>
    </source>
</evidence>
<name>A0A1M7E337_9GAMM</name>
<evidence type="ECO:0000259" key="3">
    <source>
        <dbReference type="PROSITE" id="PS51186"/>
    </source>
</evidence>
<evidence type="ECO:0000313" key="7">
    <source>
        <dbReference type="Proteomes" id="UP000321726"/>
    </source>
</evidence>
<keyword evidence="1 5" id="KW-0808">Transferase</keyword>
<dbReference type="Proteomes" id="UP000321726">
    <property type="component" value="Unassembled WGS sequence"/>
</dbReference>
<evidence type="ECO:0000313" key="6">
    <source>
        <dbReference type="Proteomes" id="UP000184123"/>
    </source>
</evidence>
<dbReference type="SUPFAM" id="SSF55729">
    <property type="entry name" value="Acyl-CoA N-acyltransferases (Nat)"/>
    <property type="match status" value="1"/>
</dbReference>
<keyword evidence="7" id="KW-1185">Reference proteome</keyword>
<dbReference type="Proteomes" id="UP000184123">
    <property type="component" value="Unassembled WGS sequence"/>
</dbReference>
<dbReference type="AlphaFoldDB" id="A0A1M7E337"/>
<dbReference type="RefSeq" id="WP_073434480.1">
    <property type="nucleotide sequence ID" value="NZ_BJXU01000029.1"/>
</dbReference>
<protein>
    <submittedName>
        <fullName evidence="4 5">Acetyltransferase</fullName>
    </submittedName>
</protein>
<dbReference type="Pfam" id="PF13508">
    <property type="entry name" value="Acetyltransf_7"/>
    <property type="match status" value="1"/>
</dbReference>
<dbReference type="STRING" id="44933.SAMN05660971_01595"/>
<reference evidence="5 6" key="1">
    <citation type="submission" date="2016-11" db="EMBL/GenBank/DDBJ databases">
        <authorList>
            <person name="Jaros S."/>
            <person name="Januszkiewicz K."/>
            <person name="Wedrychowicz H."/>
        </authorList>
    </citation>
    <scope>NUCLEOTIDE SEQUENCE [LARGE SCALE GENOMIC DNA]</scope>
    <source>
        <strain evidence="5 6">DSM 4740</strain>
    </source>
</reference>
<dbReference type="EMBL" id="BJXU01000029">
    <property type="protein sequence ID" value="GEN22866.1"/>
    <property type="molecule type" value="Genomic_DNA"/>
</dbReference>
<dbReference type="InterPro" id="IPR016181">
    <property type="entry name" value="Acyl_CoA_acyltransferase"/>
</dbReference>
<dbReference type="InterPro" id="IPR000182">
    <property type="entry name" value="GNAT_dom"/>
</dbReference>
<accession>A0A1M7E337</accession>
<dbReference type="GO" id="GO:0016747">
    <property type="term" value="F:acyltransferase activity, transferring groups other than amino-acyl groups"/>
    <property type="evidence" value="ECO:0007669"/>
    <property type="project" value="InterPro"/>
</dbReference>
<feature type="domain" description="N-acetyltransferase" evidence="3">
    <location>
        <begin position="2"/>
        <end position="155"/>
    </location>
</feature>
<evidence type="ECO:0000313" key="5">
    <source>
        <dbReference type="EMBL" id="SHL86110.1"/>
    </source>
</evidence>
<evidence type="ECO:0000256" key="1">
    <source>
        <dbReference type="ARBA" id="ARBA00022679"/>
    </source>
</evidence>
<dbReference type="PROSITE" id="PS51186">
    <property type="entry name" value="GNAT"/>
    <property type="match status" value="1"/>
</dbReference>
<dbReference type="PANTHER" id="PTHR43800:SF1">
    <property type="entry name" value="PEPTIDYL-LYSINE N-ACETYLTRANSFERASE YJAB"/>
    <property type="match status" value="1"/>
</dbReference>
<dbReference type="PANTHER" id="PTHR43800">
    <property type="entry name" value="PEPTIDYL-LYSINE N-ACETYLTRANSFERASE YJAB"/>
    <property type="match status" value="1"/>
</dbReference>
<evidence type="ECO:0000313" key="4">
    <source>
        <dbReference type="EMBL" id="GEN22866.1"/>
    </source>
</evidence>
<gene>
    <name evidence="4" type="ORF">HCU01_08150</name>
    <name evidence="5" type="ORF">SAMN05660971_01595</name>
</gene>
<reference evidence="4 7" key="2">
    <citation type="submission" date="2019-07" db="EMBL/GenBank/DDBJ databases">
        <title>Whole genome shotgun sequence of Halomonas cupida NBRC 102219.</title>
        <authorList>
            <person name="Hosoyama A."/>
            <person name="Uohara A."/>
            <person name="Ohji S."/>
            <person name="Ichikawa N."/>
        </authorList>
    </citation>
    <scope>NUCLEOTIDE SEQUENCE [LARGE SCALE GENOMIC DNA]</scope>
    <source>
        <strain evidence="4 7">NBRC 102219</strain>
    </source>
</reference>
<dbReference type="OrthoDB" id="9792929at2"/>
<dbReference type="Gene3D" id="3.40.630.30">
    <property type="match status" value="1"/>
</dbReference>
<dbReference type="CDD" id="cd04301">
    <property type="entry name" value="NAT_SF"/>
    <property type="match status" value="1"/>
</dbReference>